<evidence type="ECO:0000313" key="2">
    <source>
        <dbReference type="EMBL" id="MST72682.1"/>
    </source>
</evidence>
<sequence>MGHEPPCACCGRREGNRRSSTRSCWGRCSRPSSLSPRCGRRAATGACSALPSRRPRTSWGLAARRGCVTSSCSSERGSSLGQSSVEAAVLLPALMLVLALLLEPACLLYTRAVMLSAASETARAILTDYDGELEDCREFALRRLAAVPEVPLLHVGGRADWEVSPSLDGGRASVQIRGHARPLPLMGAMGALAGMCDGEGVVLSVRVEEDLRPGWLGGTYEEWQEMWG</sequence>
<protein>
    <recommendedName>
        <fullName evidence="1">TadE-like domain-containing protein</fullName>
    </recommendedName>
</protein>
<dbReference type="Proteomes" id="UP000469325">
    <property type="component" value="Unassembled WGS sequence"/>
</dbReference>
<dbReference type="Pfam" id="PF07811">
    <property type="entry name" value="TadE"/>
    <property type="match status" value="1"/>
</dbReference>
<reference evidence="2 3" key="1">
    <citation type="submission" date="2019-08" db="EMBL/GenBank/DDBJ databases">
        <title>In-depth cultivation of the pig gut microbiome towards novel bacterial diversity and tailored functional studies.</title>
        <authorList>
            <person name="Wylensek D."/>
            <person name="Hitch T.C.A."/>
            <person name="Clavel T."/>
        </authorList>
    </citation>
    <scope>NUCLEOTIDE SEQUENCE [LARGE SCALE GENOMIC DNA]</scope>
    <source>
        <strain evidence="2 3">CA-Schmier-601-WT-1</strain>
    </source>
</reference>
<organism evidence="2 3">
    <name type="scientific">Olsenella porci</name>
    <dbReference type="NCBI Taxonomy" id="2652279"/>
    <lineage>
        <taxon>Bacteria</taxon>
        <taxon>Bacillati</taxon>
        <taxon>Actinomycetota</taxon>
        <taxon>Coriobacteriia</taxon>
        <taxon>Coriobacteriales</taxon>
        <taxon>Atopobiaceae</taxon>
        <taxon>Olsenella</taxon>
    </lineage>
</organism>
<dbReference type="EMBL" id="VUNC01000004">
    <property type="protein sequence ID" value="MST72682.1"/>
    <property type="molecule type" value="Genomic_DNA"/>
</dbReference>
<name>A0A6N7XAV7_9ACTN</name>
<gene>
    <name evidence="2" type="ORF">FYJ68_06135</name>
</gene>
<evidence type="ECO:0000313" key="3">
    <source>
        <dbReference type="Proteomes" id="UP000469325"/>
    </source>
</evidence>
<proteinExistence type="predicted"/>
<comment type="caution">
    <text evidence="2">The sequence shown here is derived from an EMBL/GenBank/DDBJ whole genome shotgun (WGS) entry which is preliminary data.</text>
</comment>
<evidence type="ECO:0000259" key="1">
    <source>
        <dbReference type="Pfam" id="PF07811"/>
    </source>
</evidence>
<dbReference type="AlphaFoldDB" id="A0A6N7XAV7"/>
<accession>A0A6N7XAV7</accession>
<dbReference type="InterPro" id="IPR012495">
    <property type="entry name" value="TadE-like_dom"/>
</dbReference>
<feature type="domain" description="TadE-like" evidence="1">
    <location>
        <begin position="81"/>
        <end position="123"/>
    </location>
</feature>
<keyword evidence="3" id="KW-1185">Reference proteome</keyword>